<evidence type="ECO:0000313" key="4">
    <source>
        <dbReference type="Proteomes" id="UP001314205"/>
    </source>
</evidence>
<keyword evidence="1" id="KW-0175">Coiled coil</keyword>
<reference evidence="3 4" key="1">
    <citation type="submission" date="2023-11" db="EMBL/GenBank/DDBJ databases">
        <authorList>
            <person name="Hedman E."/>
            <person name="Englund M."/>
            <person name="Stromberg M."/>
            <person name="Nyberg Akerstrom W."/>
            <person name="Nylinder S."/>
            <person name="Jareborg N."/>
            <person name="Kallberg Y."/>
            <person name="Kronander E."/>
        </authorList>
    </citation>
    <scope>NUCLEOTIDE SEQUENCE [LARGE SCALE GENOMIC DNA]</scope>
</reference>
<proteinExistence type="predicted"/>
<evidence type="ECO:0000313" key="3">
    <source>
        <dbReference type="EMBL" id="CAK1593002.1"/>
    </source>
</evidence>
<accession>A0AAV1LG21</accession>
<name>A0AAV1LG21_9NEOP</name>
<dbReference type="GO" id="GO:0019888">
    <property type="term" value="F:protein phosphatase regulator activity"/>
    <property type="evidence" value="ECO:0007669"/>
    <property type="project" value="TreeGrafter"/>
</dbReference>
<gene>
    <name evidence="3" type="ORF">PARMNEM_LOCUS12857</name>
</gene>
<feature type="region of interest" description="Disordered" evidence="2">
    <location>
        <begin position="508"/>
        <end position="530"/>
    </location>
</feature>
<dbReference type="GO" id="GO:0000164">
    <property type="term" value="C:protein phosphatase type 1 complex"/>
    <property type="evidence" value="ECO:0007669"/>
    <property type="project" value="TreeGrafter"/>
</dbReference>
<dbReference type="PANTHER" id="PTHR16489:SF12">
    <property type="entry name" value="GH11727P"/>
    <property type="match status" value="1"/>
</dbReference>
<feature type="compositionally biased region" description="Acidic residues" evidence="2">
    <location>
        <begin position="509"/>
        <end position="526"/>
    </location>
</feature>
<sequence>MNNFNMSDSRNRRNLLYWTGFFPFHSVTNYSSDATKMKLDMKNTFGDGLYISNLHLIPDPLKKNLADSIITGELKTKTNMASETKTLPNDQKRKEVEASDHRIDSYPSLAGITSFFSGVFSFVSGAMFHKRANSPTQYYECFEHNFDEMTPSLQAWQHAKSEDQNKNGRAHNVTASTNDPTNSHNITMDLNCKIKAARCEDKLNQVRLLLTNHHTPQYQPRLRPRRPRKVFVEPNSIEDCFEDAFSPEDFETLPNDTILEYYSPLSYQNPELFVSDAPQINTKYLPVTKHTEISKALPDKNEDNNIDIYTNNEKNVHIVSSCEDKINALKALLDKRQNSKSTTGPKSAITTEPTQKEQKSQPITIPANCTDGIISSAEKKKENNTIEGDKTFNQLFIEDVVKDINSSDLNNSLESQDDQCSDSSPEYLDPSNYFDEVTGRFYSTSATDSEDSFQIVFTDSPRSLRKRNLSDCDSEDSFIVFEDSPDSCYLSNDVFGDELSSQEVAIDSSDFDNSDESDNSDSESDSGCDSYHPTCKLSHSLTRTIGDLTDDSLYEADENKGDEDEVDCAPKFTVENVTNVIEKNEGADAIGMKPRGLLIDEKRKLDKKKQPAKNVHFSPHPPKVHVMRVWAFAARQARAGHWERHALDRERFKRRIADVDMAVSWVLKPQHRSRVMFQRFMPWWNAQKRKELAEKKQKELEEKNAEVNNKTSDMSDAEIVTESDVKVKANDTSDANIVTEPDVNANNVKKYKIPLNTEIKDQSKKIVNGFKSNIELRGDPANISNKTKISEKNKKIRETHNVLKDSEIELINDKINALKLGIPGKDIDALTT</sequence>
<feature type="region of interest" description="Disordered" evidence="2">
    <location>
        <begin position="337"/>
        <end position="362"/>
    </location>
</feature>
<protein>
    <recommendedName>
        <fullName evidence="5">Protein phosphatase 1 regulatory subunit 15A/B C-terminal domain-containing protein</fullName>
    </recommendedName>
</protein>
<dbReference type="GO" id="GO:0005783">
    <property type="term" value="C:endoplasmic reticulum"/>
    <property type="evidence" value="ECO:0007669"/>
    <property type="project" value="TreeGrafter"/>
</dbReference>
<dbReference type="Proteomes" id="UP001314205">
    <property type="component" value="Unassembled WGS sequence"/>
</dbReference>
<organism evidence="3 4">
    <name type="scientific">Parnassius mnemosyne</name>
    <name type="common">clouded apollo</name>
    <dbReference type="NCBI Taxonomy" id="213953"/>
    <lineage>
        <taxon>Eukaryota</taxon>
        <taxon>Metazoa</taxon>
        <taxon>Ecdysozoa</taxon>
        <taxon>Arthropoda</taxon>
        <taxon>Hexapoda</taxon>
        <taxon>Insecta</taxon>
        <taxon>Pterygota</taxon>
        <taxon>Neoptera</taxon>
        <taxon>Endopterygota</taxon>
        <taxon>Lepidoptera</taxon>
        <taxon>Glossata</taxon>
        <taxon>Ditrysia</taxon>
        <taxon>Papilionoidea</taxon>
        <taxon>Papilionidae</taxon>
        <taxon>Parnassiinae</taxon>
        <taxon>Parnassini</taxon>
        <taxon>Parnassius</taxon>
        <taxon>Driopa</taxon>
    </lineage>
</organism>
<dbReference type="InterPro" id="IPR051254">
    <property type="entry name" value="PPP1R15"/>
</dbReference>
<feature type="compositionally biased region" description="Polar residues" evidence="2">
    <location>
        <begin position="339"/>
        <end position="353"/>
    </location>
</feature>
<feature type="region of interest" description="Disordered" evidence="2">
    <location>
        <begin position="161"/>
        <end position="182"/>
    </location>
</feature>
<feature type="compositionally biased region" description="Polar residues" evidence="2">
    <location>
        <begin position="173"/>
        <end position="182"/>
    </location>
</feature>
<dbReference type="GO" id="GO:0034976">
    <property type="term" value="P:response to endoplasmic reticulum stress"/>
    <property type="evidence" value="ECO:0007669"/>
    <property type="project" value="TreeGrafter"/>
</dbReference>
<evidence type="ECO:0000256" key="1">
    <source>
        <dbReference type="SAM" id="Coils"/>
    </source>
</evidence>
<evidence type="ECO:0008006" key="5">
    <source>
        <dbReference type="Google" id="ProtNLM"/>
    </source>
</evidence>
<dbReference type="PANTHER" id="PTHR16489">
    <property type="entry name" value="GH11727P"/>
    <property type="match status" value="1"/>
</dbReference>
<feature type="coiled-coil region" evidence="1">
    <location>
        <begin position="686"/>
        <end position="717"/>
    </location>
</feature>
<dbReference type="EMBL" id="CAVLGL010000088">
    <property type="protein sequence ID" value="CAK1593002.1"/>
    <property type="molecule type" value="Genomic_DNA"/>
</dbReference>
<keyword evidence="4" id="KW-1185">Reference proteome</keyword>
<evidence type="ECO:0000256" key="2">
    <source>
        <dbReference type="SAM" id="MobiDB-lite"/>
    </source>
</evidence>
<comment type="caution">
    <text evidence="3">The sequence shown here is derived from an EMBL/GenBank/DDBJ whole genome shotgun (WGS) entry which is preliminary data.</text>
</comment>
<dbReference type="AlphaFoldDB" id="A0AAV1LG21"/>